<sequence>MNLNNQEKIDILRISKKIFICVVRHTGQNLDKLSLKTCIVKDLGISGDDTDDLLQDINRYFQIDWSSLNFEKNFGKEGFSIVEFFVFLIRFVLNLVSNLIKTILRVLINFNFSRLNSFKNDQKDIQIEDLILATYYGKWDNALFTHTIPIEEEIQNWQIRYWKRFKKRYGSKK</sequence>
<name>A0AAE9GCP7_9LEPT</name>
<accession>A0AAE9GCP7</accession>
<reference evidence="2" key="1">
    <citation type="submission" date="2022-02" db="EMBL/GenBank/DDBJ databases">
        <title>The genetically variable rfb locus in Leptospira is a mobile cassette and a molecular signature of serovar identity.</title>
        <authorList>
            <person name="Nieves C."/>
            <person name="Vincent A.T."/>
            <person name="Zarantonelli L."/>
            <person name="Picardeau M."/>
            <person name="Veyrier F.J."/>
            <person name="Buschiazzo A."/>
        </authorList>
    </citation>
    <scope>NUCLEOTIDE SEQUENCE</scope>
    <source>
        <strain evidence="2">IP1512017</strain>
    </source>
</reference>
<dbReference type="EMBL" id="CP091957">
    <property type="protein sequence ID" value="UOG55542.1"/>
    <property type="molecule type" value="Genomic_DNA"/>
</dbReference>
<feature type="transmembrane region" description="Helical" evidence="1">
    <location>
        <begin position="78"/>
        <end position="96"/>
    </location>
</feature>
<dbReference type="Proteomes" id="UP000829829">
    <property type="component" value="Chromosome 1"/>
</dbReference>
<keyword evidence="1" id="KW-0472">Membrane</keyword>
<evidence type="ECO:0000256" key="1">
    <source>
        <dbReference type="SAM" id="Phobius"/>
    </source>
</evidence>
<keyword evidence="1" id="KW-1133">Transmembrane helix</keyword>
<evidence type="ECO:0000313" key="3">
    <source>
        <dbReference type="Proteomes" id="UP000829829"/>
    </source>
</evidence>
<evidence type="ECO:0000313" key="2">
    <source>
        <dbReference type="EMBL" id="UOG55542.1"/>
    </source>
</evidence>
<dbReference type="RefSeq" id="WP_243815204.1">
    <property type="nucleotide sequence ID" value="NZ_CP091957.1"/>
</dbReference>
<proteinExistence type="predicted"/>
<gene>
    <name evidence="2" type="ORF">MAL03_11555</name>
</gene>
<keyword evidence="1" id="KW-0812">Transmembrane</keyword>
<dbReference type="AlphaFoldDB" id="A0AAE9GCP7"/>
<organism evidence="2 3">
    <name type="scientific">Leptospira noguchii</name>
    <dbReference type="NCBI Taxonomy" id="28182"/>
    <lineage>
        <taxon>Bacteria</taxon>
        <taxon>Pseudomonadati</taxon>
        <taxon>Spirochaetota</taxon>
        <taxon>Spirochaetia</taxon>
        <taxon>Leptospirales</taxon>
        <taxon>Leptospiraceae</taxon>
        <taxon>Leptospira</taxon>
    </lineage>
</organism>
<protein>
    <submittedName>
        <fullName evidence="2">DUF1493 family protein</fullName>
    </submittedName>
</protein>